<dbReference type="Proteomes" id="UP001162483">
    <property type="component" value="Unassembled WGS sequence"/>
</dbReference>
<gene>
    <name evidence="1" type="ORF">SPARVUS_LOCUS3412292</name>
</gene>
<protein>
    <submittedName>
        <fullName evidence="1">Uncharacterized protein</fullName>
    </submittedName>
</protein>
<evidence type="ECO:0000313" key="2">
    <source>
        <dbReference type="Proteomes" id="UP001162483"/>
    </source>
</evidence>
<sequence>MSTLQLDSRAVETCVLWSDESLLLFSLSNPMDLSGFGSLPGEQYTCLTALCQV</sequence>
<organism evidence="1 2">
    <name type="scientific">Staurois parvus</name>
    <dbReference type="NCBI Taxonomy" id="386267"/>
    <lineage>
        <taxon>Eukaryota</taxon>
        <taxon>Metazoa</taxon>
        <taxon>Chordata</taxon>
        <taxon>Craniata</taxon>
        <taxon>Vertebrata</taxon>
        <taxon>Euteleostomi</taxon>
        <taxon>Amphibia</taxon>
        <taxon>Batrachia</taxon>
        <taxon>Anura</taxon>
        <taxon>Neobatrachia</taxon>
        <taxon>Ranoidea</taxon>
        <taxon>Ranidae</taxon>
        <taxon>Staurois</taxon>
    </lineage>
</organism>
<keyword evidence="2" id="KW-1185">Reference proteome</keyword>
<comment type="caution">
    <text evidence="1">The sequence shown here is derived from an EMBL/GenBank/DDBJ whole genome shotgun (WGS) entry which is preliminary data.</text>
</comment>
<accession>A0ABN9BRG5</accession>
<evidence type="ECO:0000313" key="1">
    <source>
        <dbReference type="EMBL" id="CAI9549857.1"/>
    </source>
</evidence>
<proteinExistence type="predicted"/>
<name>A0ABN9BRG5_9NEOB</name>
<reference evidence="1" key="1">
    <citation type="submission" date="2023-05" db="EMBL/GenBank/DDBJ databases">
        <authorList>
            <person name="Stuckert A."/>
        </authorList>
    </citation>
    <scope>NUCLEOTIDE SEQUENCE</scope>
</reference>
<dbReference type="EMBL" id="CATNWA010005352">
    <property type="protein sequence ID" value="CAI9549857.1"/>
    <property type="molecule type" value="Genomic_DNA"/>
</dbReference>